<dbReference type="PANTHER" id="PTHR11567:SF142">
    <property type="entry name" value="PHOSPHOGLYCERATE MUTASE-LIKE PROTEIN"/>
    <property type="match status" value="1"/>
</dbReference>
<keyword evidence="2" id="KW-0472">Membrane</keyword>
<dbReference type="Pfam" id="PF00328">
    <property type="entry name" value="His_Phos_2"/>
    <property type="match status" value="1"/>
</dbReference>
<evidence type="ECO:0000313" key="4">
    <source>
        <dbReference type="Proteomes" id="UP001221142"/>
    </source>
</evidence>
<name>A0AAD7F8J9_9AGAR</name>
<sequence>MSNDSTTPSNDGTLMGVMILTRHGDREGFYQDPLTYTASLTSITPLGTVQEFQLGQQLRGKYLNSHSPLFIPGIAADLFDQTQIHVRADAGGELGVIYDSAVALLQGLFPATPSFTTTLANGTTVEGALGGYQYVPIESVEPANDVSLEGYTNCATFDAATLAFYNSPEFLQKANDSAHFLSLLPPFLDGRPVTLVNIYNIFDYVNVNFIHNATFANSLPPTFLQQVRDLANFHEHGVFTSAQLNGIGNIAGRTILPVMIQELQAIANASNPLKIAYQSLAYKPFLSLFNMTGAAQQNPRLANMVNYAAAVVLEVRQPAGGGDAVLRLKFKNGTDEADFTTYNFLGQTHDVPLTDLINFVTPALIPSTSAWCAACNNTQDRGCAALTKAAATGQVSRRDGLVERQGLAERSTVFADESVGYQHQAMISPVNAGLVGMSATLAMLGMLMLLGFISVGKGRHSRKDYSSLRNIRRGSIFVKIVEILITFTNYAVVSSILVRLSSDMDHSIPTAVLQCLGYSNELFCGIMGFQYLVRVFCMVFYSALGA</sequence>
<dbReference type="InterPro" id="IPR029033">
    <property type="entry name" value="His_PPase_superfam"/>
</dbReference>
<dbReference type="AlphaFoldDB" id="A0AAD7F8J9"/>
<protein>
    <submittedName>
        <fullName evidence="3">Phosphoglycerate mutase-like protein</fullName>
    </submittedName>
</protein>
<dbReference type="Proteomes" id="UP001221142">
    <property type="component" value="Unassembled WGS sequence"/>
</dbReference>
<accession>A0AAD7F8J9</accession>
<gene>
    <name evidence="3" type="ORF">FB45DRAFT_1042490</name>
</gene>
<organism evidence="3 4">
    <name type="scientific">Roridomyces roridus</name>
    <dbReference type="NCBI Taxonomy" id="1738132"/>
    <lineage>
        <taxon>Eukaryota</taxon>
        <taxon>Fungi</taxon>
        <taxon>Dikarya</taxon>
        <taxon>Basidiomycota</taxon>
        <taxon>Agaricomycotina</taxon>
        <taxon>Agaricomycetes</taxon>
        <taxon>Agaricomycetidae</taxon>
        <taxon>Agaricales</taxon>
        <taxon>Marasmiineae</taxon>
        <taxon>Mycenaceae</taxon>
        <taxon>Roridomyces</taxon>
    </lineage>
</organism>
<feature type="transmembrane region" description="Helical" evidence="2">
    <location>
        <begin position="432"/>
        <end position="455"/>
    </location>
</feature>
<feature type="transmembrane region" description="Helical" evidence="2">
    <location>
        <begin position="476"/>
        <end position="498"/>
    </location>
</feature>
<dbReference type="SUPFAM" id="SSF53254">
    <property type="entry name" value="Phosphoglycerate mutase-like"/>
    <property type="match status" value="1"/>
</dbReference>
<evidence type="ECO:0000313" key="3">
    <source>
        <dbReference type="EMBL" id="KAJ7605285.1"/>
    </source>
</evidence>
<dbReference type="EMBL" id="JARKIF010000078">
    <property type="protein sequence ID" value="KAJ7605285.1"/>
    <property type="molecule type" value="Genomic_DNA"/>
</dbReference>
<proteinExistence type="inferred from homology"/>
<dbReference type="InterPro" id="IPR050645">
    <property type="entry name" value="Histidine_acid_phosphatase"/>
</dbReference>
<reference evidence="3" key="1">
    <citation type="submission" date="2023-03" db="EMBL/GenBank/DDBJ databases">
        <title>Massive genome expansion in bonnet fungi (Mycena s.s.) driven by repeated elements and novel gene families across ecological guilds.</title>
        <authorList>
            <consortium name="Lawrence Berkeley National Laboratory"/>
            <person name="Harder C.B."/>
            <person name="Miyauchi S."/>
            <person name="Viragh M."/>
            <person name="Kuo A."/>
            <person name="Thoen E."/>
            <person name="Andreopoulos B."/>
            <person name="Lu D."/>
            <person name="Skrede I."/>
            <person name="Drula E."/>
            <person name="Henrissat B."/>
            <person name="Morin E."/>
            <person name="Kohler A."/>
            <person name="Barry K."/>
            <person name="LaButti K."/>
            <person name="Morin E."/>
            <person name="Salamov A."/>
            <person name="Lipzen A."/>
            <person name="Mereny Z."/>
            <person name="Hegedus B."/>
            <person name="Baldrian P."/>
            <person name="Stursova M."/>
            <person name="Weitz H."/>
            <person name="Taylor A."/>
            <person name="Grigoriev I.V."/>
            <person name="Nagy L.G."/>
            <person name="Martin F."/>
            <person name="Kauserud H."/>
        </authorList>
    </citation>
    <scope>NUCLEOTIDE SEQUENCE</scope>
    <source>
        <strain evidence="3">9284</strain>
    </source>
</reference>
<evidence type="ECO:0000256" key="1">
    <source>
        <dbReference type="ARBA" id="ARBA00005375"/>
    </source>
</evidence>
<dbReference type="GO" id="GO:0016791">
    <property type="term" value="F:phosphatase activity"/>
    <property type="evidence" value="ECO:0007669"/>
    <property type="project" value="TreeGrafter"/>
</dbReference>
<feature type="transmembrane region" description="Helical" evidence="2">
    <location>
        <begin position="518"/>
        <end position="544"/>
    </location>
</feature>
<comment type="caution">
    <text evidence="3">The sequence shown here is derived from an EMBL/GenBank/DDBJ whole genome shotgun (WGS) entry which is preliminary data.</text>
</comment>
<keyword evidence="4" id="KW-1185">Reference proteome</keyword>
<keyword evidence="2" id="KW-1133">Transmembrane helix</keyword>
<dbReference type="PANTHER" id="PTHR11567">
    <property type="entry name" value="ACID PHOSPHATASE-RELATED"/>
    <property type="match status" value="1"/>
</dbReference>
<dbReference type="Gene3D" id="3.40.50.1240">
    <property type="entry name" value="Phosphoglycerate mutase-like"/>
    <property type="match status" value="1"/>
</dbReference>
<evidence type="ECO:0000256" key="2">
    <source>
        <dbReference type="SAM" id="Phobius"/>
    </source>
</evidence>
<keyword evidence="2" id="KW-0812">Transmembrane</keyword>
<comment type="similarity">
    <text evidence="1">Belongs to the histidine acid phosphatase family.</text>
</comment>
<dbReference type="InterPro" id="IPR000560">
    <property type="entry name" value="His_Pase_clade-2"/>
</dbReference>